<dbReference type="EMBL" id="PFER01000028">
    <property type="protein sequence ID" value="PJE73570.1"/>
    <property type="molecule type" value="Genomic_DNA"/>
</dbReference>
<proteinExistence type="predicted"/>
<sequence length="69" mass="7677">MIFDDFEGDLLEAESKKSFPVVLNGICKRCEKNIDRSEVEPKIRDKLARGKAVAGESLCIDCLFLTALS</sequence>
<comment type="caution">
    <text evidence="1">The sequence shown here is derived from an EMBL/GenBank/DDBJ whole genome shotgun (WGS) entry which is preliminary data.</text>
</comment>
<reference evidence="2" key="1">
    <citation type="submission" date="2017-09" db="EMBL/GenBank/DDBJ databases">
        <title>Depth-based differentiation of microbial function through sediment-hosted aquifers and enrichment of novel symbionts in the deep terrestrial subsurface.</title>
        <authorList>
            <person name="Probst A.J."/>
            <person name="Ladd B."/>
            <person name="Jarett J.K."/>
            <person name="Geller-Mcgrath D.E."/>
            <person name="Sieber C.M.K."/>
            <person name="Emerson J.B."/>
            <person name="Anantharaman K."/>
            <person name="Thomas B.C."/>
            <person name="Malmstrom R."/>
            <person name="Stieglmeier M."/>
            <person name="Klingl A."/>
            <person name="Woyke T."/>
            <person name="Ryan C.M."/>
            <person name="Banfield J.F."/>
        </authorList>
    </citation>
    <scope>NUCLEOTIDE SEQUENCE [LARGE SCALE GENOMIC DNA]</scope>
</reference>
<protein>
    <submittedName>
        <fullName evidence="1">Uncharacterized protein</fullName>
    </submittedName>
</protein>
<dbReference type="AlphaFoldDB" id="A0A2M8LAD9"/>
<evidence type="ECO:0000313" key="2">
    <source>
        <dbReference type="Proteomes" id="UP000230959"/>
    </source>
</evidence>
<dbReference type="Proteomes" id="UP000230959">
    <property type="component" value="Unassembled WGS sequence"/>
</dbReference>
<accession>A0A2M8LAD9</accession>
<gene>
    <name evidence="1" type="ORF">COV02_01900</name>
</gene>
<organism evidence="1 2">
    <name type="scientific">Candidatus Terrybacteria bacterium CG10_big_fil_rev_8_21_14_0_10_41_10</name>
    <dbReference type="NCBI Taxonomy" id="1975026"/>
    <lineage>
        <taxon>Bacteria</taxon>
        <taxon>Candidatus Terryibacteriota</taxon>
    </lineage>
</organism>
<evidence type="ECO:0000313" key="1">
    <source>
        <dbReference type="EMBL" id="PJE73570.1"/>
    </source>
</evidence>
<name>A0A2M8LAD9_9BACT</name>